<reference evidence="3" key="1">
    <citation type="submission" date="2016-10" db="EMBL/GenBank/DDBJ databases">
        <title>Genome sequence of Streptomyces mangrovisoli MUSC 149.</title>
        <authorList>
            <person name="Lee L.-H."/>
            <person name="Ser H.-L."/>
        </authorList>
    </citation>
    <scope>NUCLEOTIDE SEQUENCE [LARGE SCALE GENOMIC DNA]</scope>
    <source>
        <strain evidence="3">MUSC 149</strain>
    </source>
</reference>
<organism evidence="3 4">
    <name type="scientific">Streptomyces mangrovisoli</name>
    <dbReference type="NCBI Taxonomy" id="1428628"/>
    <lineage>
        <taxon>Bacteria</taxon>
        <taxon>Bacillati</taxon>
        <taxon>Actinomycetota</taxon>
        <taxon>Actinomycetes</taxon>
        <taxon>Kitasatosporales</taxon>
        <taxon>Streptomycetaceae</taxon>
        <taxon>Streptomyces</taxon>
    </lineage>
</organism>
<feature type="transmembrane region" description="Helical" evidence="2">
    <location>
        <begin position="328"/>
        <end position="346"/>
    </location>
</feature>
<feature type="transmembrane region" description="Helical" evidence="2">
    <location>
        <begin position="76"/>
        <end position="95"/>
    </location>
</feature>
<comment type="caution">
    <text evidence="3">The sequence shown here is derived from an EMBL/GenBank/DDBJ whole genome shotgun (WGS) entry which is preliminary data.</text>
</comment>
<sequence length="458" mass="45870">MTMTECPGPVAAREVTDRHGRVYRIGETDDDLLGRARGWMAALPWTGTAGIGAAEAAFAAAAAPPHGTGWWGDGRLWWPAGVWLVCRAAVALPAGRLRERGRLPARAAVPVGALVALLCCPAVAFAPHAPAARALFAVGGGLAAGLVQATCVSTAAKWHPERRGARTGLVAGGLTCGAAPLVLLAVAGPDPGGHRTAWVAAGAALCLLVAAAGRELRDPPPNWWPAHADPRRVPRDPRERRARAKNPPAVRQFGPREAIRTPALWLMWCVLGTAGAGVLGAAVRVVSGAGGEFGGRTVAAAVCGAVLAAGLGGALFGRLSDGLGRRTALVAACLLPAAAGFAPAALPRGGGTALFLCCAALSGLAGGAVGPLLAAMTADCFGENALASVHGVVRTAGLLPGLAVCAPGTVAGAEGHLGVLMGCAGLLAAALATFLRAPGGHRIRRIVPNPHPLGEEMA</sequence>
<dbReference type="AlphaFoldDB" id="A0A1J4NZC6"/>
<dbReference type="InterPro" id="IPR036259">
    <property type="entry name" value="MFS_trans_sf"/>
</dbReference>
<feature type="transmembrane region" description="Helical" evidence="2">
    <location>
        <begin position="168"/>
        <end position="189"/>
    </location>
</feature>
<evidence type="ECO:0000313" key="3">
    <source>
        <dbReference type="EMBL" id="OIJ67833.1"/>
    </source>
</evidence>
<proteinExistence type="predicted"/>
<feature type="transmembrane region" description="Helical" evidence="2">
    <location>
        <begin position="386"/>
        <end position="410"/>
    </location>
</feature>
<feature type="transmembrane region" description="Helical" evidence="2">
    <location>
        <begin position="416"/>
        <end position="435"/>
    </location>
</feature>
<feature type="compositionally biased region" description="Basic and acidic residues" evidence="1">
    <location>
        <begin position="228"/>
        <end position="239"/>
    </location>
</feature>
<dbReference type="STRING" id="1428628.WN71_010780"/>
<dbReference type="SUPFAM" id="SSF103473">
    <property type="entry name" value="MFS general substrate transporter"/>
    <property type="match status" value="1"/>
</dbReference>
<dbReference type="GO" id="GO:0022857">
    <property type="term" value="F:transmembrane transporter activity"/>
    <property type="evidence" value="ECO:0007669"/>
    <property type="project" value="InterPro"/>
</dbReference>
<feature type="transmembrane region" description="Helical" evidence="2">
    <location>
        <begin position="107"/>
        <end position="128"/>
    </location>
</feature>
<feature type="region of interest" description="Disordered" evidence="1">
    <location>
        <begin position="219"/>
        <end position="247"/>
    </location>
</feature>
<keyword evidence="2" id="KW-1133">Transmembrane helix</keyword>
<feature type="transmembrane region" description="Helical" evidence="2">
    <location>
        <begin position="263"/>
        <end position="286"/>
    </location>
</feature>
<dbReference type="Proteomes" id="UP000034196">
    <property type="component" value="Unassembled WGS sequence"/>
</dbReference>
<dbReference type="RefSeq" id="WP_046586525.1">
    <property type="nucleotide sequence ID" value="NZ_LAVA02000021.1"/>
</dbReference>
<accession>A0A1J4NZC6</accession>
<keyword evidence="2" id="KW-0812">Transmembrane</keyword>
<gene>
    <name evidence="3" type="ORF">WN71_010780</name>
</gene>
<feature type="transmembrane region" description="Helical" evidence="2">
    <location>
        <begin position="298"/>
        <end position="316"/>
    </location>
</feature>
<feature type="transmembrane region" description="Helical" evidence="2">
    <location>
        <begin position="134"/>
        <end position="156"/>
    </location>
</feature>
<evidence type="ECO:0008006" key="5">
    <source>
        <dbReference type="Google" id="ProtNLM"/>
    </source>
</evidence>
<protein>
    <recommendedName>
        <fullName evidence="5">MFS transporter</fullName>
    </recommendedName>
</protein>
<dbReference type="EMBL" id="LAVA02000021">
    <property type="protein sequence ID" value="OIJ67833.1"/>
    <property type="molecule type" value="Genomic_DNA"/>
</dbReference>
<name>A0A1J4NZC6_9ACTN</name>
<feature type="transmembrane region" description="Helical" evidence="2">
    <location>
        <begin position="352"/>
        <end position="374"/>
    </location>
</feature>
<dbReference type="InterPro" id="IPR011701">
    <property type="entry name" value="MFS"/>
</dbReference>
<evidence type="ECO:0000256" key="2">
    <source>
        <dbReference type="SAM" id="Phobius"/>
    </source>
</evidence>
<dbReference type="Gene3D" id="1.20.1250.20">
    <property type="entry name" value="MFS general substrate transporter like domains"/>
    <property type="match status" value="1"/>
</dbReference>
<dbReference type="Pfam" id="PF07690">
    <property type="entry name" value="MFS_1"/>
    <property type="match status" value="1"/>
</dbReference>
<evidence type="ECO:0000313" key="4">
    <source>
        <dbReference type="Proteomes" id="UP000034196"/>
    </source>
</evidence>
<keyword evidence="4" id="KW-1185">Reference proteome</keyword>
<keyword evidence="2" id="KW-0472">Membrane</keyword>
<feature type="transmembrane region" description="Helical" evidence="2">
    <location>
        <begin position="195"/>
        <end position="213"/>
    </location>
</feature>
<evidence type="ECO:0000256" key="1">
    <source>
        <dbReference type="SAM" id="MobiDB-lite"/>
    </source>
</evidence>